<gene>
    <name evidence="6" type="ORF">F0U60_07490</name>
</gene>
<dbReference type="EC" id="3.6.1.1" evidence="2"/>
<dbReference type="Proteomes" id="UP001611383">
    <property type="component" value="Chromosome"/>
</dbReference>
<dbReference type="InterPro" id="IPR036649">
    <property type="entry name" value="Pyrophosphatase_sf"/>
</dbReference>
<dbReference type="PANTHER" id="PTHR10286">
    <property type="entry name" value="INORGANIC PYROPHOSPHATASE"/>
    <property type="match status" value="1"/>
</dbReference>
<keyword evidence="4" id="KW-0378">Hydrolase</keyword>
<dbReference type="EMBL" id="CP043494">
    <property type="protein sequence ID" value="WNG43952.1"/>
    <property type="molecule type" value="Genomic_DNA"/>
</dbReference>
<keyword evidence="3" id="KW-0479">Metal-binding</keyword>
<dbReference type="Gene3D" id="3.90.80.10">
    <property type="entry name" value="Inorganic pyrophosphatase"/>
    <property type="match status" value="1"/>
</dbReference>
<keyword evidence="7" id="KW-1185">Reference proteome</keyword>
<evidence type="ECO:0000256" key="1">
    <source>
        <dbReference type="ARBA" id="ARBA00001946"/>
    </source>
</evidence>
<dbReference type="PROSITE" id="PS00387">
    <property type="entry name" value="PPASE"/>
    <property type="match status" value="1"/>
</dbReference>
<keyword evidence="5" id="KW-0460">Magnesium</keyword>
<sequence length="182" mass="20358">MTTDLTRIPLRGKGGAFHVVVESPQGATVKLKYEPELGAFTVSKPLVHGLRYPFDWGFVPSTLAPDGDPLDALVYWDQSTYPGVVLPCRALGVLKVDQKKKRGGGRERNDRLLVVPIIAARAENLNSLKDLSRREREELEHFFTAAVAFADKDVRILGWEGPEAAERMVQEAATEYEQKNRR</sequence>
<name>A0ABY9WJE6_9BACT</name>
<proteinExistence type="predicted"/>
<evidence type="ECO:0000256" key="3">
    <source>
        <dbReference type="ARBA" id="ARBA00022723"/>
    </source>
</evidence>
<dbReference type="Pfam" id="PF00719">
    <property type="entry name" value="Pyrophosphatase"/>
    <property type="match status" value="1"/>
</dbReference>
<evidence type="ECO:0000256" key="4">
    <source>
        <dbReference type="ARBA" id="ARBA00022801"/>
    </source>
</evidence>
<accession>A0ABY9WJE6</accession>
<dbReference type="InterPro" id="IPR008162">
    <property type="entry name" value="Pyrophosphatase"/>
</dbReference>
<dbReference type="RefSeq" id="WP_395815848.1">
    <property type="nucleotide sequence ID" value="NZ_CP043494.1"/>
</dbReference>
<evidence type="ECO:0000313" key="7">
    <source>
        <dbReference type="Proteomes" id="UP001611383"/>
    </source>
</evidence>
<dbReference type="SUPFAM" id="SSF50324">
    <property type="entry name" value="Inorganic pyrophosphatase"/>
    <property type="match status" value="1"/>
</dbReference>
<evidence type="ECO:0000256" key="5">
    <source>
        <dbReference type="ARBA" id="ARBA00022842"/>
    </source>
</evidence>
<reference evidence="6 7" key="1">
    <citation type="submission" date="2019-08" db="EMBL/GenBank/DDBJ databases">
        <title>Archangium and Cystobacter genomes.</title>
        <authorList>
            <person name="Chen I.-C.K."/>
            <person name="Wielgoss S."/>
        </authorList>
    </citation>
    <scope>NUCLEOTIDE SEQUENCE [LARGE SCALE GENOMIC DNA]</scope>
    <source>
        <strain evidence="6 7">Cbm 6</strain>
    </source>
</reference>
<evidence type="ECO:0000256" key="2">
    <source>
        <dbReference type="ARBA" id="ARBA00012146"/>
    </source>
</evidence>
<protein>
    <recommendedName>
        <fullName evidence="2">inorganic diphosphatase</fullName>
        <ecNumber evidence="2">3.6.1.1</ecNumber>
    </recommendedName>
</protein>
<comment type="cofactor">
    <cofactor evidence="1">
        <name>Mg(2+)</name>
        <dbReference type="ChEBI" id="CHEBI:18420"/>
    </cofactor>
</comment>
<evidence type="ECO:0000313" key="6">
    <source>
        <dbReference type="EMBL" id="WNG43952.1"/>
    </source>
</evidence>
<organism evidence="6 7">
    <name type="scientific">Archangium minus</name>
    <dbReference type="NCBI Taxonomy" id="83450"/>
    <lineage>
        <taxon>Bacteria</taxon>
        <taxon>Pseudomonadati</taxon>
        <taxon>Myxococcota</taxon>
        <taxon>Myxococcia</taxon>
        <taxon>Myxococcales</taxon>
        <taxon>Cystobacterineae</taxon>
        <taxon>Archangiaceae</taxon>
        <taxon>Archangium</taxon>
    </lineage>
</organism>